<dbReference type="EMBL" id="JBHLVO010000011">
    <property type="protein sequence ID" value="MFC0272633.1"/>
    <property type="molecule type" value="Genomic_DNA"/>
</dbReference>
<dbReference type="CDD" id="cd08551">
    <property type="entry name" value="Fe-ADH"/>
    <property type="match status" value="1"/>
</dbReference>
<organism evidence="6 7">
    <name type="scientific">Metabacillus herbersteinensis</name>
    <dbReference type="NCBI Taxonomy" id="283816"/>
    <lineage>
        <taxon>Bacteria</taxon>
        <taxon>Bacillati</taxon>
        <taxon>Bacillota</taxon>
        <taxon>Bacilli</taxon>
        <taxon>Bacillales</taxon>
        <taxon>Bacillaceae</taxon>
        <taxon>Metabacillus</taxon>
    </lineage>
</organism>
<dbReference type="SUPFAM" id="SSF56796">
    <property type="entry name" value="Dehydroquinate synthase-like"/>
    <property type="match status" value="1"/>
</dbReference>
<dbReference type="RefSeq" id="WP_378935144.1">
    <property type="nucleotide sequence ID" value="NZ_JBHLVO010000011.1"/>
</dbReference>
<dbReference type="InterPro" id="IPR039697">
    <property type="entry name" value="Alcohol_dehydrogenase_Fe"/>
</dbReference>
<accession>A0ABV6GG20</accession>
<evidence type="ECO:0000256" key="2">
    <source>
        <dbReference type="ARBA" id="ARBA00023002"/>
    </source>
</evidence>
<dbReference type="Pfam" id="PF00465">
    <property type="entry name" value="Fe-ADH"/>
    <property type="match status" value="1"/>
</dbReference>
<dbReference type="InterPro" id="IPR001670">
    <property type="entry name" value="ADH_Fe/GldA"/>
</dbReference>
<comment type="caution">
    <text evidence="6">The sequence shown here is derived from an EMBL/GenBank/DDBJ whole genome shotgun (WGS) entry which is preliminary data.</text>
</comment>
<dbReference type="EC" id="1.1.1.-" evidence="6"/>
<evidence type="ECO:0000313" key="7">
    <source>
        <dbReference type="Proteomes" id="UP001589854"/>
    </source>
</evidence>
<dbReference type="InterPro" id="IPR018211">
    <property type="entry name" value="ADH_Fe_CS"/>
</dbReference>
<reference evidence="6 7" key="1">
    <citation type="submission" date="2024-09" db="EMBL/GenBank/DDBJ databases">
        <authorList>
            <person name="Sun Q."/>
            <person name="Mori K."/>
        </authorList>
    </citation>
    <scope>NUCLEOTIDE SEQUENCE [LARGE SCALE GENOMIC DNA]</scope>
    <source>
        <strain evidence="6 7">CCM 7228</strain>
    </source>
</reference>
<dbReference type="Pfam" id="PF25137">
    <property type="entry name" value="ADH_Fe_C"/>
    <property type="match status" value="1"/>
</dbReference>
<evidence type="ECO:0000313" key="6">
    <source>
        <dbReference type="EMBL" id="MFC0272633.1"/>
    </source>
</evidence>
<keyword evidence="7" id="KW-1185">Reference proteome</keyword>
<gene>
    <name evidence="6" type="ORF">ACFFIX_14450</name>
</gene>
<feature type="domain" description="Alcohol dehydrogenase iron-type/glycerol dehydrogenase GldA" evidence="4">
    <location>
        <begin position="12"/>
        <end position="180"/>
    </location>
</feature>
<sequence>MLTSTTFRYEIPTIVEFGQGIVHELDKHVKALGGKKALIVGDPGVLEAGIVRRVEEPLEKSGIPFITFTEVGVEASIDSVDRGIELALTTGCDLVVGVGGGSALDTAKSIGIMLKNAGDIRDYVGLDKVPGPGAPVIAIPTTAGTGSEMTRFAVLSDKEAKAKLSVGSMYICPTLALCDPELTTSLPPHITAATGMDALTHALESYVNKATQPISEGLSIQSMKLISKSLRLAVIQGENIDARHDMLMASTLAAMAFNTTRLGLAHALAIPLGAHFKIPHGVVNAILLPEVMQFNIIGNTEKFAEIAKILGEKTDHLTTREAAELAVTAVRRLNKDVGITQVLTDYGVEEEHLDLIVEEAIASGNVPVNPVKPTKEDLKNICRAVMKKKNKEKVAIG</sequence>
<feature type="domain" description="Fe-containing alcohol dehydrogenase-like C-terminal" evidence="5">
    <location>
        <begin position="191"/>
        <end position="385"/>
    </location>
</feature>
<dbReference type="Gene3D" id="1.20.1090.10">
    <property type="entry name" value="Dehydroquinate synthase-like - alpha domain"/>
    <property type="match status" value="1"/>
</dbReference>
<dbReference type="GO" id="GO:0016491">
    <property type="term" value="F:oxidoreductase activity"/>
    <property type="evidence" value="ECO:0007669"/>
    <property type="project" value="UniProtKB-KW"/>
</dbReference>
<keyword evidence="3" id="KW-0520">NAD</keyword>
<evidence type="ECO:0000259" key="5">
    <source>
        <dbReference type="Pfam" id="PF25137"/>
    </source>
</evidence>
<keyword evidence="2 6" id="KW-0560">Oxidoreductase</keyword>
<dbReference type="PANTHER" id="PTHR11496:SF102">
    <property type="entry name" value="ALCOHOL DEHYDROGENASE 4"/>
    <property type="match status" value="1"/>
</dbReference>
<dbReference type="Gene3D" id="3.40.50.1970">
    <property type="match status" value="1"/>
</dbReference>
<dbReference type="PANTHER" id="PTHR11496">
    <property type="entry name" value="ALCOHOL DEHYDROGENASE"/>
    <property type="match status" value="1"/>
</dbReference>
<dbReference type="Proteomes" id="UP001589854">
    <property type="component" value="Unassembled WGS sequence"/>
</dbReference>
<evidence type="ECO:0000256" key="1">
    <source>
        <dbReference type="ARBA" id="ARBA00007358"/>
    </source>
</evidence>
<protein>
    <submittedName>
        <fullName evidence="6">Iron-containing alcohol dehydrogenase</fullName>
        <ecNumber evidence="6">1.1.1.-</ecNumber>
    </submittedName>
</protein>
<evidence type="ECO:0000259" key="4">
    <source>
        <dbReference type="Pfam" id="PF00465"/>
    </source>
</evidence>
<dbReference type="InterPro" id="IPR056798">
    <property type="entry name" value="ADH_Fe_C"/>
</dbReference>
<evidence type="ECO:0000256" key="3">
    <source>
        <dbReference type="ARBA" id="ARBA00023027"/>
    </source>
</evidence>
<proteinExistence type="inferred from homology"/>
<name>A0ABV6GG20_9BACI</name>
<comment type="similarity">
    <text evidence="1">Belongs to the iron-containing alcohol dehydrogenase family.</text>
</comment>
<dbReference type="PROSITE" id="PS00913">
    <property type="entry name" value="ADH_IRON_1"/>
    <property type="match status" value="1"/>
</dbReference>